<proteinExistence type="predicted"/>
<name>A0ABW5R4E3_9BACL</name>
<dbReference type="Proteomes" id="UP001597493">
    <property type="component" value="Unassembled WGS sequence"/>
</dbReference>
<dbReference type="RefSeq" id="WP_379279295.1">
    <property type="nucleotide sequence ID" value="NZ_JBHUGT010000017.1"/>
</dbReference>
<dbReference type="Pfam" id="PF11772">
    <property type="entry name" value="EpuA"/>
    <property type="match status" value="1"/>
</dbReference>
<keyword evidence="2" id="KW-1133">Transmembrane helix</keyword>
<evidence type="ECO:0000256" key="2">
    <source>
        <dbReference type="SAM" id="Phobius"/>
    </source>
</evidence>
<evidence type="ECO:0000313" key="3">
    <source>
        <dbReference type="EMBL" id="MFD2663382.1"/>
    </source>
</evidence>
<dbReference type="GO" id="GO:0000428">
    <property type="term" value="C:DNA-directed RNA polymerase complex"/>
    <property type="evidence" value="ECO:0007669"/>
    <property type="project" value="UniProtKB-KW"/>
</dbReference>
<accession>A0ABW5R4E3</accession>
<feature type="transmembrane region" description="Helical" evidence="2">
    <location>
        <begin position="56"/>
        <end position="76"/>
    </location>
</feature>
<keyword evidence="2" id="KW-0472">Membrane</keyword>
<feature type="region of interest" description="Disordered" evidence="1">
    <location>
        <begin position="1"/>
        <end position="43"/>
    </location>
</feature>
<dbReference type="InterPro" id="IPR024596">
    <property type="entry name" value="RNApol_su_b/EpuA"/>
</dbReference>
<evidence type="ECO:0000256" key="1">
    <source>
        <dbReference type="SAM" id="MobiDB-lite"/>
    </source>
</evidence>
<organism evidence="3 4">
    <name type="scientific">Paenibacillus thailandensis</name>
    <dbReference type="NCBI Taxonomy" id="393250"/>
    <lineage>
        <taxon>Bacteria</taxon>
        <taxon>Bacillati</taxon>
        <taxon>Bacillota</taxon>
        <taxon>Bacilli</taxon>
        <taxon>Bacillales</taxon>
        <taxon>Paenibacillaceae</taxon>
        <taxon>Paenibacillus</taxon>
    </lineage>
</organism>
<keyword evidence="4" id="KW-1185">Reference proteome</keyword>
<reference evidence="4" key="1">
    <citation type="journal article" date="2019" name="Int. J. Syst. Evol. Microbiol.">
        <title>The Global Catalogue of Microorganisms (GCM) 10K type strain sequencing project: providing services to taxonomists for standard genome sequencing and annotation.</title>
        <authorList>
            <consortium name="The Broad Institute Genomics Platform"/>
            <consortium name="The Broad Institute Genome Sequencing Center for Infectious Disease"/>
            <person name="Wu L."/>
            <person name="Ma J."/>
        </authorList>
    </citation>
    <scope>NUCLEOTIDE SEQUENCE [LARGE SCALE GENOMIC DNA]</scope>
    <source>
        <strain evidence="4">TISTR 1827</strain>
    </source>
</reference>
<sequence>MSMADERGELIETDFGKQTEDKSRLSRRQSEASEKNGKPRRSTAAGMTLRIVRRCIVPLIMIVMLAAGLYIGYTVIGNGPAEDVFHWSTWQHLYDLVFGES</sequence>
<comment type="caution">
    <text evidence="3">The sequence shown here is derived from an EMBL/GenBank/DDBJ whole genome shotgun (WGS) entry which is preliminary data.</text>
</comment>
<protein>
    <submittedName>
        <fullName evidence="3">DNA-directed RNA polymerase subunit beta</fullName>
    </submittedName>
</protein>
<keyword evidence="3" id="KW-0804">Transcription</keyword>
<feature type="compositionally biased region" description="Basic and acidic residues" evidence="1">
    <location>
        <begin position="1"/>
        <end position="37"/>
    </location>
</feature>
<gene>
    <name evidence="3" type="ORF">ACFSW5_24395</name>
</gene>
<keyword evidence="3" id="KW-0240">DNA-directed RNA polymerase</keyword>
<keyword evidence="2" id="KW-0812">Transmembrane</keyword>
<dbReference type="EMBL" id="JBHUMY010000043">
    <property type="protein sequence ID" value="MFD2663382.1"/>
    <property type="molecule type" value="Genomic_DNA"/>
</dbReference>
<evidence type="ECO:0000313" key="4">
    <source>
        <dbReference type="Proteomes" id="UP001597493"/>
    </source>
</evidence>